<proteinExistence type="predicted"/>
<organism evidence="1 2">
    <name type="scientific">Alectoria fallacina</name>
    <dbReference type="NCBI Taxonomy" id="1903189"/>
    <lineage>
        <taxon>Eukaryota</taxon>
        <taxon>Fungi</taxon>
        <taxon>Dikarya</taxon>
        <taxon>Ascomycota</taxon>
        <taxon>Pezizomycotina</taxon>
        <taxon>Lecanoromycetes</taxon>
        <taxon>OSLEUM clade</taxon>
        <taxon>Lecanoromycetidae</taxon>
        <taxon>Lecanorales</taxon>
        <taxon>Lecanorineae</taxon>
        <taxon>Parmeliaceae</taxon>
        <taxon>Alectoria</taxon>
    </lineage>
</organism>
<comment type="caution">
    <text evidence="1">The sequence shown here is derived from an EMBL/GenBank/DDBJ whole genome shotgun (WGS) entry which is preliminary data.</text>
</comment>
<dbReference type="OrthoDB" id="5221598at2759"/>
<name>A0A8H3FM36_9LECA</name>
<dbReference type="Proteomes" id="UP000664203">
    <property type="component" value="Unassembled WGS sequence"/>
</dbReference>
<dbReference type="EMBL" id="CAJPDR010000252">
    <property type="protein sequence ID" value="CAF9928496.1"/>
    <property type="molecule type" value="Genomic_DNA"/>
</dbReference>
<keyword evidence="2" id="KW-1185">Reference proteome</keyword>
<evidence type="ECO:0000313" key="1">
    <source>
        <dbReference type="EMBL" id="CAF9928496.1"/>
    </source>
</evidence>
<reference evidence="1" key="1">
    <citation type="submission" date="2021-03" db="EMBL/GenBank/DDBJ databases">
        <authorList>
            <person name="Tagirdzhanova G."/>
        </authorList>
    </citation>
    <scope>NUCLEOTIDE SEQUENCE</scope>
</reference>
<sequence length="224" mass="23932">MTLERTLALALVSLASLATFLYYTILPQSPLLPWESENTMDSRAAFKMTMQEKFTPEVLLSAPRRSSASPNSAGTLAVYTVSTYSFESHRKTSEIKVLDIGSGMQSLITNADGTSEPCWLGDGNELLWLKVGGNGHTQLVVGSADEVGESYVAGLVPATISDVKLKVLDADRVAIVISAKAKPDGSLYNTPFCKTLGGSVRLAAAPAIFCLAHRQMRAEGIFAT</sequence>
<accession>A0A8H3FM36</accession>
<gene>
    <name evidence="1" type="ORF">ALECFALPRED_004076</name>
</gene>
<dbReference type="AlphaFoldDB" id="A0A8H3FM36"/>
<protein>
    <submittedName>
        <fullName evidence="1">Uncharacterized protein</fullName>
    </submittedName>
</protein>
<evidence type="ECO:0000313" key="2">
    <source>
        <dbReference type="Proteomes" id="UP000664203"/>
    </source>
</evidence>